<comment type="subcellular location">
    <subcellularLocation>
        <location evidence="1">Endoplasmic reticulum</location>
    </subcellularLocation>
    <subcellularLocation>
        <location evidence="3">Golgi apparatus</location>
    </subcellularLocation>
    <subcellularLocation>
        <location evidence="2">Lysosome</location>
    </subcellularLocation>
    <subcellularLocation>
        <location evidence="4">Secreted</location>
    </subcellularLocation>
</comment>
<dbReference type="Gene3D" id="3.40.630.10">
    <property type="entry name" value="Zn peptidases"/>
    <property type="match status" value="1"/>
</dbReference>
<evidence type="ECO:0000256" key="7">
    <source>
        <dbReference type="ARBA" id="ARBA00022645"/>
    </source>
</evidence>
<dbReference type="InterPro" id="IPR039866">
    <property type="entry name" value="CPQ"/>
</dbReference>
<evidence type="ECO:0000256" key="8">
    <source>
        <dbReference type="ARBA" id="ARBA00022670"/>
    </source>
</evidence>
<organism evidence="22">
    <name type="scientific">marine metagenome</name>
    <dbReference type="NCBI Taxonomy" id="408172"/>
    <lineage>
        <taxon>unclassified sequences</taxon>
        <taxon>metagenomes</taxon>
        <taxon>ecological metagenomes</taxon>
    </lineage>
</organism>
<evidence type="ECO:0000256" key="18">
    <source>
        <dbReference type="ARBA" id="ARBA00023228"/>
    </source>
</evidence>
<keyword evidence="7" id="KW-0121">Carboxypeptidase</keyword>
<evidence type="ECO:0000256" key="14">
    <source>
        <dbReference type="ARBA" id="ARBA00023034"/>
    </source>
</evidence>
<protein>
    <recommendedName>
        <fullName evidence="5">Carboxypeptidase Q</fullName>
    </recommendedName>
    <alternativeName>
        <fullName evidence="20">Plasma glutamate carboxypeptidase</fullName>
    </alternativeName>
</protein>
<accession>A0A382BD76</accession>
<sequence length="517" mass="57544">MKKLILIAGLLYFSNGFSSTPPDIDSFRNSIEKFESEQFIKFNTEPVQRPDPDMNKLYVSVNGDSVFEYLSELTNFSVQSKEDGNALWGRIAGSVYEKRATEYVASKFKEWGMEHVRIQEFNLTSGDWHLEKTALQVQLGNSTDAWVNLETATTPYPSGVTSDVGILAPLQYVGLGTIADLRGRDLSGKIILLHVRAFEDVLYHSGLESAKRIAKTTGAAGMILWMDLPGNEKYATQLFDGYKWIDQIPWVTIGYEDGLYLRKLIESLPEDELPMVRLTVNGELKTEGTSQNLIAELSGTTDETIVITAHIDGYWNAILDNGTGVSILMEMARYYANIPKQERKRRIVFLITGDHELMGSGGSVVFQEMNPDIVKNSILALQIEHLGGPGITNFFNTAHLTNVDEPLSIFVSNSNKKLLDILVETANNFGLALQNLALKGTAGDVDGLTSIPSFGYISTGWVYHSTADDLKYYSPLELAILTRAHLQIIDKVNELDLDEIKHENKEDVLPIYNSPGL</sequence>
<evidence type="ECO:0000256" key="11">
    <source>
        <dbReference type="ARBA" id="ARBA00022801"/>
    </source>
</evidence>
<keyword evidence="16" id="KW-0865">Zymogen</keyword>
<reference evidence="22" key="1">
    <citation type="submission" date="2018-05" db="EMBL/GenBank/DDBJ databases">
        <authorList>
            <person name="Lanie J.A."/>
            <person name="Ng W.-L."/>
            <person name="Kazmierczak K.M."/>
            <person name="Andrzejewski T.M."/>
            <person name="Davidsen T.M."/>
            <person name="Wayne K.J."/>
            <person name="Tettelin H."/>
            <person name="Glass J.I."/>
            <person name="Rusch D."/>
            <person name="Podicherti R."/>
            <person name="Tsui H.-C.T."/>
            <person name="Winkler M.E."/>
        </authorList>
    </citation>
    <scope>NUCLEOTIDE SEQUENCE</scope>
</reference>
<keyword evidence="10" id="KW-0732">Signal</keyword>
<evidence type="ECO:0000256" key="5">
    <source>
        <dbReference type="ARBA" id="ARBA00014116"/>
    </source>
</evidence>
<name>A0A382BD76_9ZZZZ</name>
<evidence type="ECO:0000256" key="2">
    <source>
        <dbReference type="ARBA" id="ARBA00004371"/>
    </source>
</evidence>
<evidence type="ECO:0000256" key="4">
    <source>
        <dbReference type="ARBA" id="ARBA00004613"/>
    </source>
</evidence>
<evidence type="ECO:0000256" key="19">
    <source>
        <dbReference type="ARBA" id="ARBA00025833"/>
    </source>
</evidence>
<dbReference type="SUPFAM" id="SSF52025">
    <property type="entry name" value="PA domain"/>
    <property type="match status" value="1"/>
</dbReference>
<dbReference type="AlphaFoldDB" id="A0A382BD76"/>
<dbReference type="PANTHER" id="PTHR12053:SF3">
    <property type="entry name" value="CARBOXYPEPTIDASE Q"/>
    <property type="match status" value="1"/>
</dbReference>
<evidence type="ECO:0000256" key="9">
    <source>
        <dbReference type="ARBA" id="ARBA00022723"/>
    </source>
</evidence>
<feature type="domain" description="Peptidase M28" evidence="21">
    <location>
        <begin position="292"/>
        <end position="481"/>
    </location>
</feature>
<dbReference type="GO" id="GO:0005764">
    <property type="term" value="C:lysosome"/>
    <property type="evidence" value="ECO:0007669"/>
    <property type="project" value="UniProtKB-SubCell"/>
</dbReference>
<keyword evidence="15" id="KW-0482">Metalloprotease</keyword>
<dbReference type="SUPFAM" id="SSF53187">
    <property type="entry name" value="Zn-dependent exopeptidases"/>
    <property type="match status" value="1"/>
</dbReference>
<evidence type="ECO:0000259" key="21">
    <source>
        <dbReference type="Pfam" id="PF04389"/>
    </source>
</evidence>
<evidence type="ECO:0000256" key="1">
    <source>
        <dbReference type="ARBA" id="ARBA00004240"/>
    </source>
</evidence>
<evidence type="ECO:0000313" key="22">
    <source>
        <dbReference type="EMBL" id="SVB11614.1"/>
    </source>
</evidence>
<dbReference type="InterPro" id="IPR007484">
    <property type="entry name" value="Peptidase_M28"/>
</dbReference>
<evidence type="ECO:0000256" key="13">
    <source>
        <dbReference type="ARBA" id="ARBA00022833"/>
    </source>
</evidence>
<keyword evidence="18" id="KW-0458">Lysosome</keyword>
<keyword evidence="8" id="KW-0645">Protease</keyword>
<dbReference type="GO" id="GO:0005783">
    <property type="term" value="C:endoplasmic reticulum"/>
    <property type="evidence" value="ECO:0007669"/>
    <property type="project" value="UniProtKB-SubCell"/>
</dbReference>
<keyword evidence="13" id="KW-0862">Zinc</keyword>
<dbReference type="GO" id="GO:0006508">
    <property type="term" value="P:proteolysis"/>
    <property type="evidence" value="ECO:0007669"/>
    <property type="project" value="UniProtKB-KW"/>
</dbReference>
<feature type="non-terminal residue" evidence="22">
    <location>
        <position position="1"/>
    </location>
</feature>
<keyword evidence="9" id="KW-0479">Metal-binding</keyword>
<evidence type="ECO:0000256" key="6">
    <source>
        <dbReference type="ARBA" id="ARBA00022525"/>
    </source>
</evidence>
<dbReference type="GO" id="GO:0070573">
    <property type="term" value="F:metallodipeptidase activity"/>
    <property type="evidence" value="ECO:0007669"/>
    <property type="project" value="InterPro"/>
</dbReference>
<dbReference type="GO" id="GO:0005794">
    <property type="term" value="C:Golgi apparatus"/>
    <property type="evidence" value="ECO:0007669"/>
    <property type="project" value="UniProtKB-SubCell"/>
</dbReference>
<keyword evidence="17" id="KW-0325">Glycoprotein</keyword>
<evidence type="ECO:0000256" key="16">
    <source>
        <dbReference type="ARBA" id="ARBA00023145"/>
    </source>
</evidence>
<dbReference type="PANTHER" id="PTHR12053">
    <property type="entry name" value="PROTEASE FAMILY M28 PLASMA GLUTAMATE CARBOXYPEPTIDASE-RELATED"/>
    <property type="match status" value="1"/>
</dbReference>
<keyword evidence="6" id="KW-0964">Secreted</keyword>
<dbReference type="Gene3D" id="3.50.30.30">
    <property type="match status" value="1"/>
</dbReference>
<dbReference type="GO" id="GO:0046872">
    <property type="term" value="F:metal ion binding"/>
    <property type="evidence" value="ECO:0007669"/>
    <property type="project" value="UniProtKB-KW"/>
</dbReference>
<dbReference type="GO" id="GO:0005576">
    <property type="term" value="C:extracellular region"/>
    <property type="evidence" value="ECO:0007669"/>
    <property type="project" value="UniProtKB-SubCell"/>
</dbReference>
<dbReference type="Pfam" id="PF04389">
    <property type="entry name" value="Peptidase_M28"/>
    <property type="match status" value="1"/>
</dbReference>
<dbReference type="InterPro" id="IPR046450">
    <property type="entry name" value="PA_dom_sf"/>
</dbReference>
<dbReference type="GO" id="GO:0004180">
    <property type="term" value="F:carboxypeptidase activity"/>
    <property type="evidence" value="ECO:0007669"/>
    <property type="project" value="UniProtKB-KW"/>
</dbReference>
<keyword evidence="14" id="KW-0333">Golgi apparatus</keyword>
<feature type="non-terminal residue" evidence="22">
    <location>
        <position position="517"/>
    </location>
</feature>
<evidence type="ECO:0000256" key="15">
    <source>
        <dbReference type="ARBA" id="ARBA00023049"/>
    </source>
</evidence>
<proteinExistence type="predicted"/>
<evidence type="ECO:0000256" key="10">
    <source>
        <dbReference type="ARBA" id="ARBA00022729"/>
    </source>
</evidence>
<evidence type="ECO:0000256" key="12">
    <source>
        <dbReference type="ARBA" id="ARBA00022824"/>
    </source>
</evidence>
<gene>
    <name evidence="22" type="ORF">METZ01_LOCUS164468</name>
</gene>
<evidence type="ECO:0000256" key="17">
    <source>
        <dbReference type="ARBA" id="ARBA00023180"/>
    </source>
</evidence>
<evidence type="ECO:0000256" key="20">
    <source>
        <dbReference type="ARBA" id="ARBA00033328"/>
    </source>
</evidence>
<keyword evidence="12" id="KW-0256">Endoplasmic reticulum</keyword>
<dbReference type="EMBL" id="UINC01029231">
    <property type="protein sequence ID" value="SVB11614.1"/>
    <property type="molecule type" value="Genomic_DNA"/>
</dbReference>
<comment type="subunit">
    <text evidence="19">Homodimer. The monomeric form is inactive while the homodimer is active.</text>
</comment>
<keyword evidence="11" id="KW-0378">Hydrolase</keyword>
<evidence type="ECO:0000256" key="3">
    <source>
        <dbReference type="ARBA" id="ARBA00004555"/>
    </source>
</evidence>